<evidence type="ECO:0000256" key="1">
    <source>
        <dbReference type="SAM" id="Phobius"/>
    </source>
</evidence>
<keyword evidence="1" id="KW-0812">Transmembrane</keyword>
<comment type="caution">
    <text evidence="2">The sequence shown here is derived from an EMBL/GenBank/DDBJ whole genome shotgun (WGS) entry which is preliminary data.</text>
</comment>
<dbReference type="Proteomes" id="UP001564657">
    <property type="component" value="Unassembled WGS sequence"/>
</dbReference>
<evidence type="ECO:0000313" key="2">
    <source>
        <dbReference type="EMBL" id="MEY7999851.1"/>
    </source>
</evidence>
<accession>A0ABV4BQE8</accession>
<sequence length="144" mass="16582">MKRYKAYLSYLIGILLIVYVIVSMENVIISYRNANFKYNNLYIIISVILAAMIGVILGLERFAEEIKKPGIWKINWGKVIIICLPMTAFSIYLILYFENLLPYFIVQNFVLILSTNSVFTYLIFGIILGHGIIGSFYKSDESKT</sequence>
<protein>
    <submittedName>
        <fullName evidence="2">Uncharacterized protein</fullName>
    </submittedName>
</protein>
<feature type="transmembrane region" description="Helical" evidence="1">
    <location>
        <begin position="41"/>
        <end position="59"/>
    </location>
</feature>
<keyword evidence="1" id="KW-1133">Transmembrane helix</keyword>
<proteinExistence type="predicted"/>
<dbReference type="RefSeq" id="WP_369703743.1">
    <property type="nucleotide sequence ID" value="NZ_JBGEWD010000005.1"/>
</dbReference>
<organism evidence="2 3">
    <name type="scientific">Clostridium moutaii</name>
    <dbReference type="NCBI Taxonomy" id="3240932"/>
    <lineage>
        <taxon>Bacteria</taxon>
        <taxon>Bacillati</taxon>
        <taxon>Bacillota</taxon>
        <taxon>Clostridia</taxon>
        <taxon>Eubacteriales</taxon>
        <taxon>Clostridiaceae</taxon>
        <taxon>Clostridium</taxon>
    </lineage>
</organism>
<feature type="transmembrane region" description="Helical" evidence="1">
    <location>
        <begin position="79"/>
        <end position="97"/>
    </location>
</feature>
<keyword evidence="3" id="KW-1185">Reference proteome</keyword>
<name>A0ABV4BQE8_9CLOT</name>
<gene>
    <name evidence="2" type="ORF">AB8U03_06530</name>
</gene>
<evidence type="ECO:0000313" key="3">
    <source>
        <dbReference type="Proteomes" id="UP001564657"/>
    </source>
</evidence>
<dbReference type="EMBL" id="JBGEWD010000005">
    <property type="protein sequence ID" value="MEY7999851.1"/>
    <property type="molecule type" value="Genomic_DNA"/>
</dbReference>
<keyword evidence="1" id="KW-0472">Membrane</keyword>
<reference evidence="2 3" key="1">
    <citation type="submission" date="2024-08" db="EMBL/GenBank/DDBJ databases">
        <title>Clostridium lapicellarii sp. nov., and Clostridium renhuaiense sp. nov., two species isolated from the mud in a fermentation cellar used for producing sauce-flavour Chinese liquors.</title>
        <authorList>
            <person name="Yang F."/>
            <person name="Wang H."/>
            <person name="Chen L.Q."/>
            <person name="Zhou N."/>
            <person name="Lu J.J."/>
            <person name="Pu X.X."/>
            <person name="Wan B."/>
            <person name="Wang L."/>
            <person name="Liu S.J."/>
        </authorList>
    </citation>
    <scope>NUCLEOTIDE SEQUENCE [LARGE SCALE GENOMIC DNA]</scope>
    <source>
        <strain evidence="2 3">MT-5</strain>
    </source>
</reference>
<feature type="transmembrane region" description="Helical" evidence="1">
    <location>
        <begin position="7"/>
        <end position="29"/>
    </location>
</feature>
<feature type="transmembrane region" description="Helical" evidence="1">
    <location>
        <begin position="109"/>
        <end position="133"/>
    </location>
</feature>